<dbReference type="GO" id="GO:0046872">
    <property type="term" value="F:metal ion binding"/>
    <property type="evidence" value="ECO:0007669"/>
    <property type="project" value="UniProtKB-KW"/>
</dbReference>
<dbReference type="SUPFAM" id="SSF55620">
    <property type="entry name" value="Tetrahydrobiopterin biosynthesis enzymes-like"/>
    <property type="match status" value="1"/>
</dbReference>
<evidence type="ECO:0000256" key="4">
    <source>
        <dbReference type="ARBA" id="ARBA00022723"/>
    </source>
</evidence>
<comment type="caution">
    <text evidence="12">The sequence shown here is derived from an EMBL/GenBank/DDBJ whole genome shotgun (WGS) entry which is preliminary data.</text>
</comment>
<organism evidence="12 13">
    <name type="scientific">Phaeodactylibacter xiamenensis</name>
    <dbReference type="NCBI Taxonomy" id="1524460"/>
    <lineage>
        <taxon>Bacteria</taxon>
        <taxon>Pseudomonadati</taxon>
        <taxon>Bacteroidota</taxon>
        <taxon>Saprospiria</taxon>
        <taxon>Saprospirales</taxon>
        <taxon>Haliscomenobacteraceae</taxon>
        <taxon>Phaeodactylibacter</taxon>
    </lineage>
</organism>
<dbReference type="InterPro" id="IPR038418">
    <property type="entry name" value="6-PTP_synth/QueD_sf"/>
</dbReference>
<dbReference type="STRING" id="1524460.IX84_19645"/>
<evidence type="ECO:0000256" key="10">
    <source>
        <dbReference type="PIRSR" id="PIRSR006113-1"/>
    </source>
</evidence>
<dbReference type="UniPathway" id="UPA00391"/>
<evidence type="ECO:0000256" key="11">
    <source>
        <dbReference type="PIRSR" id="PIRSR006113-2"/>
    </source>
</evidence>
<comment type="catalytic activity">
    <reaction evidence="8 9">
        <text>7,8-dihydroneopterin 3'-triphosphate + H2O = 6-carboxy-5,6,7,8-tetrahydropterin + triphosphate + acetaldehyde + 2 H(+)</text>
        <dbReference type="Rhea" id="RHEA:27966"/>
        <dbReference type="ChEBI" id="CHEBI:15343"/>
        <dbReference type="ChEBI" id="CHEBI:15377"/>
        <dbReference type="ChEBI" id="CHEBI:15378"/>
        <dbReference type="ChEBI" id="CHEBI:18036"/>
        <dbReference type="ChEBI" id="CHEBI:58462"/>
        <dbReference type="ChEBI" id="CHEBI:61032"/>
        <dbReference type="EC" id="4.1.2.50"/>
    </reaction>
</comment>
<dbReference type="PANTHER" id="PTHR12589">
    <property type="entry name" value="PYRUVOYL TETRAHYDROBIOPTERIN SYNTHASE"/>
    <property type="match status" value="1"/>
</dbReference>
<evidence type="ECO:0000256" key="9">
    <source>
        <dbReference type="PIRNR" id="PIRNR006113"/>
    </source>
</evidence>
<comment type="similarity">
    <text evidence="2 9">Belongs to the PTPS family. QueD subfamily.</text>
</comment>
<feature type="binding site" evidence="11">
    <location>
        <position position="13"/>
    </location>
    <ligand>
        <name>Zn(2+)</name>
        <dbReference type="ChEBI" id="CHEBI:29105"/>
    </ligand>
</feature>
<evidence type="ECO:0000313" key="12">
    <source>
        <dbReference type="EMBL" id="KGE86697.1"/>
    </source>
</evidence>
<gene>
    <name evidence="12" type="ORF">IX84_19645</name>
</gene>
<evidence type="ECO:0000313" key="13">
    <source>
        <dbReference type="Proteomes" id="UP000029736"/>
    </source>
</evidence>
<evidence type="ECO:0000256" key="2">
    <source>
        <dbReference type="ARBA" id="ARBA00008900"/>
    </source>
</evidence>
<keyword evidence="5 9" id="KW-0671">Queuosine biosynthesis</keyword>
<dbReference type="AlphaFoldDB" id="A0A098S645"/>
<evidence type="ECO:0000256" key="5">
    <source>
        <dbReference type="ARBA" id="ARBA00022785"/>
    </source>
</evidence>
<keyword evidence="13" id="KW-1185">Reference proteome</keyword>
<protein>
    <recommendedName>
        <fullName evidence="3 9">6-carboxy-5,6,7,8-tetrahydropterin synthase</fullName>
        <ecNumber evidence="9">4.-.-.-</ecNumber>
    </recommendedName>
</protein>
<keyword evidence="6 9" id="KW-0862">Zinc</keyword>
<evidence type="ECO:0000256" key="1">
    <source>
        <dbReference type="ARBA" id="ARBA00005061"/>
    </source>
</evidence>
<dbReference type="EMBL" id="JPOS01000075">
    <property type="protein sequence ID" value="KGE86697.1"/>
    <property type="molecule type" value="Genomic_DNA"/>
</dbReference>
<feature type="binding site" evidence="11">
    <location>
        <position position="30"/>
    </location>
    <ligand>
        <name>Zn(2+)</name>
        <dbReference type="ChEBI" id="CHEBI:29105"/>
    </ligand>
</feature>
<dbReference type="PIRSF" id="PIRSF006113">
    <property type="entry name" value="PTP_synth"/>
    <property type="match status" value="1"/>
</dbReference>
<evidence type="ECO:0000256" key="7">
    <source>
        <dbReference type="ARBA" id="ARBA00023239"/>
    </source>
</evidence>
<dbReference type="Gene3D" id="3.30.479.10">
    <property type="entry name" value="6-pyruvoyl tetrahydropterin synthase/QueD"/>
    <property type="match status" value="1"/>
</dbReference>
<sequence length="122" mass="14201">MLIFKEFTFDAAHFLPKVPQEHKCRNLHGHTYRLKLFLEGEADPEMGWVVDFGEVKKAWKKVEPLLDHQYLNDVPGLENPTVENIAPWIWRKLKPELPQLAKIELWETPTAGVIYEGEHSKG</sequence>
<feature type="active site" description="Charge relay system" evidence="10">
    <location>
        <position position="68"/>
    </location>
</feature>
<proteinExistence type="inferred from homology"/>
<evidence type="ECO:0000256" key="8">
    <source>
        <dbReference type="ARBA" id="ARBA00048807"/>
    </source>
</evidence>
<dbReference type="GO" id="GO:0008616">
    <property type="term" value="P:tRNA queuosine(34) biosynthetic process"/>
    <property type="evidence" value="ECO:0007669"/>
    <property type="project" value="UniProtKB-KW"/>
</dbReference>
<dbReference type="OrthoDB" id="9804698at2"/>
<evidence type="ECO:0000256" key="6">
    <source>
        <dbReference type="ARBA" id="ARBA00022833"/>
    </source>
</evidence>
<evidence type="ECO:0000256" key="3">
    <source>
        <dbReference type="ARBA" id="ARBA00018141"/>
    </source>
</evidence>
<dbReference type="PANTHER" id="PTHR12589:SF7">
    <property type="entry name" value="6-PYRUVOYL TETRAHYDROBIOPTERIN SYNTHASE"/>
    <property type="match status" value="1"/>
</dbReference>
<dbReference type="GO" id="GO:0070497">
    <property type="term" value="F:6-carboxytetrahydropterin synthase activity"/>
    <property type="evidence" value="ECO:0007669"/>
    <property type="project" value="UniProtKB-EC"/>
</dbReference>
<dbReference type="Proteomes" id="UP000029736">
    <property type="component" value="Unassembled WGS sequence"/>
</dbReference>
<feature type="active site" description="Proton acceptor" evidence="10">
    <location>
        <position position="24"/>
    </location>
</feature>
<feature type="active site" description="Charge relay system" evidence="10">
    <location>
        <position position="107"/>
    </location>
</feature>
<comment type="pathway">
    <text evidence="1 9">Purine metabolism; 7-cyano-7-deazaguanine biosynthesis.</text>
</comment>
<dbReference type="NCBIfam" id="TIGR03367">
    <property type="entry name" value="queuosine_QueD"/>
    <property type="match status" value="1"/>
</dbReference>
<reference evidence="12 13" key="1">
    <citation type="journal article" date="2014" name="Int. J. Syst. Evol. Microbiol.">
        <title>Phaeodactylibacter xiamenensis gen. nov., sp. nov., a member of the family Saprospiraceae isolated from the marine alga Phaeodactylum tricornutum.</title>
        <authorList>
            <person name="Chen Z.Jr."/>
            <person name="Lei X."/>
            <person name="Lai Q."/>
            <person name="Li Y."/>
            <person name="Zhang B."/>
            <person name="Zhang J."/>
            <person name="Zhang H."/>
            <person name="Yang L."/>
            <person name="Zheng W."/>
            <person name="Tian Y."/>
            <person name="Yu Z."/>
            <person name="Xu H.Jr."/>
            <person name="Zheng T."/>
        </authorList>
    </citation>
    <scope>NUCLEOTIDE SEQUENCE [LARGE SCALE GENOMIC DNA]</scope>
    <source>
        <strain evidence="12 13">KD52</strain>
    </source>
</reference>
<keyword evidence="4 9" id="KW-0479">Metal-binding</keyword>
<dbReference type="RefSeq" id="WP_044224210.1">
    <property type="nucleotide sequence ID" value="NZ_JBKAGJ010000016.1"/>
</dbReference>
<dbReference type="InterPro" id="IPR007115">
    <property type="entry name" value="6-PTP_synth/QueD"/>
</dbReference>
<feature type="binding site" evidence="11">
    <location>
        <position position="28"/>
    </location>
    <ligand>
        <name>Zn(2+)</name>
        <dbReference type="ChEBI" id="CHEBI:29105"/>
    </ligand>
</feature>
<name>A0A098S645_9BACT</name>
<dbReference type="FunFam" id="3.30.479.10:FF:000001">
    <property type="entry name" value="6-carboxy-5,6,7,8-tetrahydropterin synthase"/>
    <property type="match status" value="1"/>
</dbReference>
<accession>A0A098S645</accession>
<comment type="cofactor">
    <cofactor evidence="9 11">
        <name>Zn(2+)</name>
        <dbReference type="ChEBI" id="CHEBI:29105"/>
    </cofactor>
    <text evidence="9 11">Binds 1 zinc ion per subunit.</text>
</comment>
<dbReference type="EC" id="4.-.-.-" evidence="9"/>
<dbReference type="Pfam" id="PF01242">
    <property type="entry name" value="PTPS"/>
    <property type="match status" value="1"/>
</dbReference>
<keyword evidence="7 9" id="KW-0456">Lyase</keyword>